<reference evidence="1" key="1">
    <citation type="submission" date="2022-04" db="EMBL/GenBank/DDBJ databases">
        <title>Genome of the entomopathogenic fungus Entomophthora muscae.</title>
        <authorList>
            <person name="Elya C."/>
            <person name="Lovett B.R."/>
            <person name="Lee E."/>
            <person name="Macias A.M."/>
            <person name="Hajek A.E."/>
            <person name="De Bivort B.L."/>
            <person name="Kasson M.T."/>
            <person name="De Fine Licht H.H."/>
            <person name="Stajich J.E."/>
        </authorList>
    </citation>
    <scope>NUCLEOTIDE SEQUENCE</scope>
    <source>
        <strain evidence="1">Berkeley</strain>
    </source>
</reference>
<comment type="caution">
    <text evidence="1">The sequence shown here is derived from an EMBL/GenBank/DDBJ whole genome shotgun (WGS) entry which is preliminary data.</text>
</comment>
<accession>A0ACC2RUW7</accession>
<gene>
    <name evidence="1" type="ORF">DSO57_1020430</name>
</gene>
<protein>
    <submittedName>
        <fullName evidence="1">Uncharacterized protein</fullName>
    </submittedName>
</protein>
<organism evidence="1 2">
    <name type="scientific">Entomophthora muscae</name>
    <dbReference type="NCBI Taxonomy" id="34485"/>
    <lineage>
        <taxon>Eukaryota</taxon>
        <taxon>Fungi</taxon>
        <taxon>Fungi incertae sedis</taxon>
        <taxon>Zoopagomycota</taxon>
        <taxon>Entomophthoromycotina</taxon>
        <taxon>Entomophthoromycetes</taxon>
        <taxon>Entomophthorales</taxon>
        <taxon>Entomophthoraceae</taxon>
        <taxon>Entomophthora</taxon>
    </lineage>
</organism>
<proteinExistence type="predicted"/>
<evidence type="ECO:0000313" key="2">
    <source>
        <dbReference type="Proteomes" id="UP001165960"/>
    </source>
</evidence>
<name>A0ACC2RUW7_9FUNG</name>
<sequence length="64" mass="7263">MSPSYSTPSEEHLQQPSDSLDLKQAYLNGRNHPNPTMKTFEDLLSLFEAPPKETTSNVGYRLPR</sequence>
<keyword evidence="2" id="KW-1185">Reference proteome</keyword>
<dbReference type="Proteomes" id="UP001165960">
    <property type="component" value="Unassembled WGS sequence"/>
</dbReference>
<dbReference type="EMBL" id="QTSX02006485">
    <property type="protein sequence ID" value="KAJ9053837.1"/>
    <property type="molecule type" value="Genomic_DNA"/>
</dbReference>
<evidence type="ECO:0000313" key="1">
    <source>
        <dbReference type="EMBL" id="KAJ9053837.1"/>
    </source>
</evidence>